<dbReference type="InterPro" id="IPR003358">
    <property type="entry name" value="tRNA_(Gua-N-7)_MeTrfase_Trmb"/>
</dbReference>
<dbReference type="Proteomes" id="UP000503336">
    <property type="component" value="Chromosome"/>
</dbReference>
<evidence type="ECO:0000256" key="5">
    <source>
        <dbReference type="ARBA" id="ARBA00022691"/>
    </source>
</evidence>
<dbReference type="Pfam" id="PF02390">
    <property type="entry name" value="Methyltransf_4"/>
    <property type="match status" value="1"/>
</dbReference>
<evidence type="ECO:0000256" key="4">
    <source>
        <dbReference type="ARBA" id="ARBA00022679"/>
    </source>
</evidence>
<dbReference type="AlphaFoldDB" id="A0A7M3T5F9"/>
<evidence type="ECO:0000256" key="3">
    <source>
        <dbReference type="ARBA" id="ARBA00022603"/>
    </source>
</evidence>
<evidence type="ECO:0000313" key="9">
    <source>
        <dbReference type="Proteomes" id="UP000503336"/>
    </source>
</evidence>
<dbReference type="SUPFAM" id="SSF53335">
    <property type="entry name" value="S-adenosyl-L-methionine-dependent methyltransferases"/>
    <property type="match status" value="1"/>
</dbReference>
<feature type="binding site" evidence="7">
    <location>
        <position position="145"/>
    </location>
    <ligand>
        <name>S-adenosyl-L-methionine</name>
        <dbReference type="ChEBI" id="CHEBI:59789"/>
    </ligand>
</feature>
<comment type="function">
    <text evidence="2 7">Catalyzes the formation of N(7)-methylguanine at position 46 (m7G46) in tRNA.</text>
</comment>
<evidence type="ECO:0000256" key="6">
    <source>
        <dbReference type="ARBA" id="ARBA00022694"/>
    </source>
</evidence>
<feature type="binding site" evidence="7">
    <location>
        <position position="71"/>
    </location>
    <ligand>
        <name>S-adenosyl-L-methionine</name>
        <dbReference type="ChEBI" id="CHEBI:59789"/>
    </ligand>
</feature>
<name>A0A7M3T5F9_9RHOB</name>
<proteinExistence type="inferred from homology"/>
<evidence type="ECO:0000313" key="8">
    <source>
        <dbReference type="EMBL" id="QIE57240.1"/>
    </source>
</evidence>
<dbReference type="InterPro" id="IPR029063">
    <property type="entry name" value="SAM-dependent_MTases_sf"/>
</dbReference>
<accession>A0A7M3T5F9</accession>
<dbReference type="PANTHER" id="PTHR23417:SF14">
    <property type="entry name" value="PENTACOTRIPEPTIDE-REPEAT REGION OF PRORP DOMAIN-CONTAINING PROTEIN"/>
    <property type="match status" value="1"/>
</dbReference>
<dbReference type="GO" id="GO:0008176">
    <property type="term" value="F:tRNA (guanine(46)-N7)-methyltransferase activity"/>
    <property type="evidence" value="ECO:0007669"/>
    <property type="project" value="UniProtKB-UniRule"/>
</dbReference>
<dbReference type="PROSITE" id="PS51625">
    <property type="entry name" value="SAM_MT_TRMB"/>
    <property type="match status" value="1"/>
</dbReference>
<feature type="binding site" evidence="7">
    <location>
        <begin position="219"/>
        <end position="222"/>
    </location>
    <ligand>
        <name>substrate</name>
    </ligand>
</feature>
<dbReference type="Gene3D" id="3.40.50.150">
    <property type="entry name" value="Vaccinia Virus protein VP39"/>
    <property type="match status" value="1"/>
</dbReference>
<feature type="binding site" evidence="7">
    <location>
        <position position="123"/>
    </location>
    <ligand>
        <name>S-adenosyl-L-methionine</name>
        <dbReference type="ChEBI" id="CHEBI:59789"/>
    </ligand>
</feature>
<keyword evidence="5 7" id="KW-0949">S-adenosyl-L-methionine</keyword>
<keyword evidence="3 7" id="KW-0489">Methyltransferase</keyword>
<dbReference type="UniPathway" id="UPA00989"/>
<comment type="catalytic activity">
    <reaction evidence="1 7">
        <text>guanosine(46) in tRNA + S-adenosyl-L-methionine = N(7)-methylguanosine(46) in tRNA + S-adenosyl-L-homocysteine</text>
        <dbReference type="Rhea" id="RHEA:42708"/>
        <dbReference type="Rhea" id="RHEA-COMP:10188"/>
        <dbReference type="Rhea" id="RHEA-COMP:10189"/>
        <dbReference type="ChEBI" id="CHEBI:57856"/>
        <dbReference type="ChEBI" id="CHEBI:59789"/>
        <dbReference type="ChEBI" id="CHEBI:74269"/>
        <dbReference type="ChEBI" id="CHEBI:74480"/>
        <dbReference type="EC" id="2.1.1.33"/>
    </reaction>
</comment>
<dbReference type="EC" id="2.1.1.33" evidence="7"/>
<keyword evidence="9" id="KW-1185">Reference proteome</keyword>
<dbReference type="GO" id="GO:0043527">
    <property type="term" value="C:tRNA methyltransferase complex"/>
    <property type="evidence" value="ECO:0007669"/>
    <property type="project" value="TreeGrafter"/>
</dbReference>
<evidence type="ECO:0000256" key="7">
    <source>
        <dbReference type="HAMAP-Rule" id="MF_01057"/>
    </source>
</evidence>
<dbReference type="KEGG" id="hdh:G5B40_18410"/>
<sequence>MGKLTPREDGAPWRNFYGRRHGKTLRKHQQALLDERLPELAPPGVAWAENPERHPVDFRALAPGARETWLEIGFGGGEHLVAMAAANPDVLLIGCEPFVNGVAMCLSAIERAGPTNIRLHAGDAREIFDVAHDGAFTRIFVNYPDPWPKTRHHNRRFIGPDNLPHLARIAAPGARLHIASDIPDYIRHSLEAVRPFPQFRWTAERPEDWRRPWPDWPGTRYEAKALREGRTPCYLTFVRC</sequence>
<evidence type="ECO:0000256" key="1">
    <source>
        <dbReference type="ARBA" id="ARBA00000142"/>
    </source>
</evidence>
<protein>
    <recommendedName>
        <fullName evidence="7">tRNA (guanine-N(7)-)-methyltransferase</fullName>
        <ecNumber evidence="7">2.1.1.33</ecNumber>
    </recommendedName>
    <alternativeName>
        <fullName evidence="7">tRNA (guanine(46)-N(7))-methyltransferase</fullName>
    </alternativeName>
    <alternativeName>
        <fullName evidence="7">tRNA(m7G46)-methyltransferase</fullName>
    </alternativeName>
</protein>
<dbReference type="HAMAP" id="MF_01057">
    <property type="entry name" value="tRNA_methyltr_TrmB"/>
    <property type="match status" value="1"/>
</dbReference>
<dbReference type="RefSeq" id="WP_165101786.1">
    <property type="nucleotide sequence ID" value="NZ_CP049056.1"/>
</dbReference>
<feature type="binding site" evidence="7">
    <location>
        <position position="149"/>
    </location>
    <ligand>
        <name>substrate</name>
    </ligand>
</feature>
<keyword evidence="4 7" id="KW-0808">Transferase</keyword>
<feature type="binding site" evidence="7">
    <location>
        <position position="181"/>
    </location>
    <ligand>
        <name>substrate</name>
    </ligand>
</feature>
<dbReference type="InterPro" id="IPR055361">
    <property type="entry name" value="tRNA_methyltr_TrmB_bact"/>
</dbReference>
<gene>
    <name evidence="7 8" type="primary">trmB</name>
    <name evidence="8" type="ORF">G5B40_18410</name>
</gene>
<feature type="binding site" evidence="7">
    <location>
        <position position="96"/>
    </location>
    <ligand>
        <name>S-adenosyl-L-methionine</name>
        <dbReference type="ChEBI" id="CHEBI:59789"/>
    </ligand>
</feature>
<evidence type="ECO:0000256" key="2">
    <source>
        <dbReference type="ARBA" id="ARBA00003015"/>
    </source>
</evidence>
<keyword evidence="6 7" id="KW-0819">tRNA processing</keyword>
<dbReference type="PANTHER" id="PTHR23417">
    <property type="entry name" value="3-DEOXY-D-MANNO-OCTULOSONIC-ACID TRANSFERASE/TRNA GUANINE-N 7 - -METHYLTRANSFERASE"/>
    <property type="match status" value="1"/>
</dbReference>
<dbReference type="EMBL" id="CP049056">
    <property type="protein sequence ID" value="QIE57240.1"/>
    <property type="molecule type" value="Genomic_DNA"/>
</dbReference>
<comment type="caution">
    <text evidence="7">Lacks conserved residue(s) required for the propagation of feature annotation.</text>
</comment>
<comment type="pathway">
    <text evidence="7">tRNA modification; N(7)-methylguanine-tRNA biosynthesis.</text>
</comment>
<comment type="similarity">
    <text evidence="7">Belongs to the class I-like SAM-binding methyltransferase superfamily. TrmB family.</text>
</comment>
<reference evidence="8 9" key="1">
    <citation type="submission" date="2020-02" db="EMBL/GenBank/DDBJ databases">
        <title>complete genome sequence of Rhodobacteraceae bacterium.</title>
        <authorList>
            <person name="Park J."/>
            <person name="Kim Y.-S."/>
            <person name="Kim K.-H."/>
        </authorList>
    </citation>
    <scope>NUCLEOTIDE SEQUENCE [LARGE SCALE GENOMIC DNA]</scope>
    <source>
        <strain evidence="8 9">RR4-56</strain>
    </source>
</reference>
<organism evidence="8 9">
    <name type="scientific">Pikeienuella piscinae</name>
    <dbReference type="NCBI Taxonomy" id="2748098"/>
    <lineage>
        <taxon>Bacteria</taxon>
        <taxon>Pseudomonadati</taxon>
        <taxon>Pseudomonadota</taxon>
        <taxon>Alphaproteobacteria</taxon>
        <taxon>Rhodobacterales</taxon>
        <taxon>Paracoccaceae</taxon>
        <taxon>Pikeienuella</taxon>
    </lineage>
</organism>